<evidence type="ECO:0000313" key="2">
    <source>
        <dbReference type="Proteomes" id="UP000055024"/>
    </source>
</evidence>
<comment type="caution">
    <text evidence="1">The sequence shown here is derived from an EMBL/GenBank/DDBJ whole genome shotgun (WGS) entry which is preliminary data.</text>
</comment>
<keyword evidence="2" id="KW-1185">Reference proteome</keyword>
<proteinExistence type="predicted"/>
<evidence type="ECO:0000313" key="1">
    <source>
        <dbReference type="EMBL" id="KRY98749.1"/>
    </source>
</evidence>
<protein>
    <submittedName>
        <fullName evidence="1">Uncharacterized protein</fullName>
    </submittedName>
</protein>
<gene>
    <name evidence="1" type="ORF">T11_136</name>
</gene>
<sequence length="39" mass="4698">MGRISAHCWYCHQCACDTLGPFVCVERVSSHRWKKRWMK</sequence>
<reference evidence="1 2" key="1">
    <citation type="submission" date="2015-01" db="EMBL/GenBank/DDBJ databases">
        <title>Evolution of Trichinella species and genotypes.</title>
        <authorList>
            <person name="Korhonen P.K."/>
            <person name="Edoardo P."/>
            <person name="Giuseppe L.R."/>
            <person name="Gasser R.B."/>
        </authorList>
    </citation>
    <scope>NUCLEOTIDE SEQUENCE [LARGE SCALE GENOMIC DNA]</scope>
    <source>
        <strain evidence="1">ISS1029</strain>
    </source>
</reference>
<organism evidence="1 2">
    <name type="scientific">Trichinella zimbabwensis</name>
    <dbReference type="NCBI Taxonomy" id="268475"/>
    <lineage>
        <taxon>Eukaryota</taxon>
        <taxon>Metazoa</taxon>
        <taxon>Ecdysozoa</taxon>
        <taxon>Nematoda</taxon>
        <taxon>Enoplea</taxon>
        <taxon>Dorylaimia</taxon>
        <taxon>Trichinellida</taxon>
        <taxon>Trichinellidae</taxon>
        <taxon>Trichinella</taxon>
    </lineage>
</organism>
<accession>A0A0V1GKF5</accession>
<name>A0A0V1GKF5_9BILA</name>
<dbReference type="AlphaFoldDB" id="A0A0V1GKF5"/>
<dbReference type="EMBL" id="JYDP01001194">
    <property type="protein sequence ID" value="KRY98749.1"/>
    <property type="molecule type" value="Genomic_DNA"/>
</dbReference>
<dbReference type="Proteomes" id="UP000055024">
    <property type="component" value="Unassembled WGS sequence"/>
</dbReference>